<reference evidence="3" key="1">
    <citation type="submission" date="2018-05" db="EMBL/GenBank/DDBJ databases">
        <authorList>
            <person name="Deangelis K."/>
            <person name="Huntemann M."/>
            <person name="Clum A."/>
            <person name="Pillay M."/>
            <person name="Palaniappan K."/>
            <person name="Varghese N."/>
            <person name="Mikhailova N."/>
            <person name="Stamatis D."/>
            <person name="Reddy T."/>
            <person name="Daum C."/>
            <person name="Shapiro N."/>
            <person name="Ivanova N."/>
            <person name="Kyrpides N."/>
            <person name="Woyke T."/>
        </authorList>
    </citation>
    <scope>NUCLEOTIDE SEQUENCE [LARGE SCALE GENOMIC DNA]</scope>
    <source>
        <strain evidence="3">GAS496</strain>
    </source>
</reference>
<name>A0A318H9N4_9MYCO</name>
<sequence length="254" mass="27651">MSFGMDVALHACGIRGHATFAPDEPELQARLRVETPAGDAWRCLRCETFVVGEPAGHGPAETAPHVRRGRNLRDVVIMRTLAVERVVRAVIFALLAVGVLAVRGTHGQLQTAFENELPLIRPLADQIGWNPDNSKLLHRIDQAFSLSPTTLAWIAAGLFAYAAIEFIEAIGLWLITRWGEYFAVIATGVFLPLEIYEITEKVTAFRAIALAINIAAVLWLLWTKRLFGLNGGAAAYHAEHNAATLLAVEQAAAA</sequence>
<feature type="transmembrane region" description="Helical" evidence="1">
    <location>
        <begin position="151"/>
        <end position="174"/>
    </location>
</feature>
<evidence type="ECO:0000313" key="2">
    <source>
        <dbReference type="EMBL" id="PXX02502.1"/>
    </source>
</evidence>
<feature type="transmembrane region" description="Helical" evidence="1">
    <location>
        <begin position="86"/>
        <end position="104"/>
    </location>
</feature>
<keyword evidence="1" id="KW-0472">Membrane</keyword>
<keyword evidence="1" id="KW-0812">Transmembrane</keyword>
<evidence type="ECO:0000256" key="1">
    <source>
        <dbReference type="SAM" id="Phobius"/>
    </source>
</evidence>
<dbReference type="InterPro" id="IPR021125">
    <property type="entry name" value="DUF2127"/>
</dbReference>
<proteinExistence type="predicted"/>
<organism evidence="2 3">
    <name type="scientific">Mycolicibacterium moriokaense</name>
    <dbReference type="NCBI Taxonomy" id="39691"/>
    <lineage>
        <taxon>Bacteria</taxon>
        <taxon>Bacillati</taxon>
        <taxon>Actinomycetota</taxon>
        <taxon>Actinomycetes</taxon>
        <taxon>Mycobacteriales</taxon>
        <taxon>Mycobacteriaceae</taxon>
        <taxon>Mycolicibacterium</taxon>
    </lineage>
</organism>
<keyword evidence="3" id="KW-1185">Reference proteome</keyword>
<reference evidence="2 3" key="2">
    <citation type="submission" date="2018-06" db="EMBL/GenBank/DDBJ databases">
        <title>Sequencing of bacterial isolates from soil warming experiment in Harvard Forest, Massachusetts, USA.</title>
        <authorList>
            <person name="Deangelis K.PhD."/>
        </authorList>
    </citation>
    <scope>NUCLEOTIDE SEQUENCE [LARGE SCALE GENOMIC DNA]</scope>
    <source>
        <strain evidence="2 3">GAS496</strain>
    </source>
</reference>
<feature type="transmembrane region" description="Helical" evidence="1">
    <location>
        <begin position="204"/>
        <end position="222"/>
    </location>
</feature>
<evidence type="ECO:0000313" key="3">
    <source>
        <dbReference type="Proteomes" id="UP000247781"/>
    </source>
</evidence>
<comment type="caution">
    <text evidence="2">The sequence shown here is derived from an EMBL/GenBank/DDBJ whole genome shotgun (WGS) entry which is preliminary data.</text>
</comment>
<dbReference type="EMBL" id="QJJU01000024">
    <property type="protein sequence ID" value="PXX02502.1"/>
    <property type="molecule type" value="Genomic_DNA"/>
</dbReference>
<dbReference type="Proteomes" id="UP000247781">
    <property type="component" value="Unassembled WGS sequence"/>
</dbReference>
<accession>A0A318H9N4</accession>
<gene>
    <name evidence="2" type="ORF">C8E89_12448</name>
</gene>
<dbReference type="Pfam" id="PF09900">
    <property type="entry name" value="DUF2127"/>
    <property type="match status" value="1"/>
</dbReference>
<dbReference type="AlphaFoldDB" id="A0A318H9N4"/>
<feature type="transmembrane region" description="Helical" evidence="1">
    <location>
        <begin position="181"/>
        <end position="198"/>
    </location>
</feature>
<protein>
    <submittedName>
        <fullName evidence="2">Uncharacterized membrane protein (DUF2068 family)</fullName>
    </submittedName>
</protein>
<keyword evidence="1" id="KW-1133">Transmembrane helix</keyword>